<keyword evidence="7 10" id="KW-1133">Transmembrane helix</keyword>
<dbReference type="GO" id="GO:0005524">
    <property type="term" value="F:ATP binding"/>
    <property type="evidence" value="ECO:0007669"/>
    <property type="project" value="UniProtKB-KW"/>
</dbReference>
<feature type="transmembrane region" description="Helical" evidence="10">
    <location>
        <begin position="1280"/>
        <end position="1299"/>
    </location>
</feature>
<keyword evidence="13" id="KW-1185">Reference proteome</keyword>
<keyword evidence="5" id="KW-0547">Nucleotide-binding</keyword>
<dbReference type="PANTHER" id="PTHR19229:SF250">
    <property type="entry name" value="ABC TRANSPORTER DOMAIN-CONTAINING PROTEIN-RELATED"/>
    <property type="match status" value="1"/>
</dbReference>
<name>A0A9P0FA39_BRAAE</name>
<evidence type="ECO:0000256" key="9">
    <source>
        <dbReference type="SAM" id="MobiDB-lite"/>
    </source>
</evidence>
<evidence type="ECO:0000256" key="1">
    <source>
        <dbReference type="ARBA" id="ARBA00004141"/>
    </source>
</evidence>
<evidence type="ECO:0000313" key="13">
    <source>
        <dbReference type="Proteomes" id="UP001154078"/>
    </source>
</evidence>
<protein>
    <recommendedName>
        <fullName evidence="11">ABC transporter domain-containing protein</fullName>
    </recommendedName>
</protein>
<evidence type="ECO:0000256" key="4">
    <source>
        <dbReference type="ARBA" id="ARBA00022737"/>
    </source>
</evidence>
<dbReference type="GO" id="GO:0016020">
    <property type="term" value="C:membrane"/>
    <property type="evidence" value="ECO:0007669"/>
    <property type="project" value="UniProtKB-SubCell"/>
</dbReference>
<dbReference type="PROSITE" id="PS00211">
    <property type="entry name" value="ABC_TRANSPORTER_1"/>
    <property type="match status" value="1"/>
</dbReference>
<feature type="transmembrane region" description="Helical" evidence="10">
    <location>
        <begin position="1174"/>
        <end position="1201"/>
    </location>
</feature>
<dbReference type="Gene3D" id="3.40.50.300">
    <property type="entry name" value="P-loop containing nucleotide triphosphate hydrolases"/>
    <property type="match status" value="2"/>
</dbReference>
<feature type="transmembrane region" description="Helical" evidence="10">
    <location>
        <begin position="1337"/>
        <end position="1358"/>
    </location>
</feature>
<feature type="transmembrane region" description="Helical" evidence="10">
    <location>
        <begin position="450"/>
        <end position="468"/>
    </location>
</feature>
<evidence type="ECO:0000256" key="3">
    <source>
        <dbReference type="ARBA" id="ARBA00022692"/>
    </source>
</evidence>
<dbReference type="GO" id="GO:0140359">
    <property type="term" value="F:ABC-type transporter activity"/>
    <property type="evidence" value="ECO:0007669"/>
    <property type="project" value="InterPro"/>
</dbReference>
<evidence type="ECO:0000259" key="11">
    <source>
        <dbReference type="PROSITE" id="PS50893"/>
    </source>
</evidence>
<dbReference type="SMART" id="SM00382">
    <property type="entry name" value="AAA"/>
    <property type="match status" value="2"/>
</dbReference>
<evidence type="ECO:0000256" key="7">
    <source>
        <dbReference type="ARBA" id="ARBA00022989"/>
    </source>
</evidence>
<sequence length="1722" mass="195959">MDQNKRIDETNENEDAQEHENQESQITFQEPQQSTNENIEVMDEEDPNKNDETTGLITDNTVISSVAFKQPAEIMTGNRGKFALLMWKNWKLQRRKPLQTVIEILIPIIFSILLVFIGTLVTMENHDTKVFEPFDALSFPAVAQFLLNNRSKSSEIKIPTVILYSPDNNDTSAVMDIFRIIKIWNVTGSDDINNDYRKQENDILFGVDFPSNFSFENEDISLSIRFPAELKFVKINLTASDNNWKTYLTYPLYAKQGPRDYDENTGATPSYFKEQFIRVQSMLTISLIALKKNIPVDIDYQNKWEVFKFIQAISGDNGIPLVKMQRFPYPPWNESPVLEGLRTFLGLIIMLSFVYSSINLVKMITNEKENQLKEAMRIMGLPNWLHWTAWFVKSFIFLLISCIIIVILFKINIFVHADPSVMLLFLLFYTSSIIMFSFAVSVFFSKADTAATMAGLFWFLSFTPYLFLDRTYDQLSLTQKMVAALGHNTAMGYGFQIMLKYEAIDEGIGWRNMHLPPTPDENLTLIHAIVMLGVDSLLYFLIAMYFEAIFPGEYGLAQPFYFPFTSSYWFGQPRNTGTTNHEPLDTQGEFFEKPPDNLKTGIEIRNLRKVYKNNVAVENLSLDMYQNQITVLLGHNGAGKTTTMSMLTGMVPCTSGTAVINGYDVRTQTKRVRDSLGLCPQHNIIFNELTVGEHIYFYSRLKGMEKKDIPDEIEKYVSMLDFKDKKNAKAKTLSGGMKRKLCVGMAFCGNSKVVMLDEPTAGMDPSARRSLWELIQKQKDGRTILLTTHFMDEADLLGDRIAIMSRGVLKCTGSSFFLKKKFGAGYHLILEKSENCDIQKVTHLLRNHIPGIEVHSSVGSELTYLLDEDEAPKFEKMLKSLEENYEELGVNGYGISLTTLEEVFLKVGSDQVLANNGENHKATVQISYTRERRKGIELTCNQIRAMFIKKSLSSLRSWIILLIQILLPIIFLLIAIAIINMSGRYQSGLPDLKLNLDKFNSPKTIVQVDDQSPYSNTFIDIVGRESEIETTKNITDIALKLRKENNKNFKFHYIVGAQFEKKYVLLYRQFIINVYFNNDPYHSPGIASSLAWETVYKVLSNCSHCNLKFTNHPLPYNTKSMMERIVTASFGFQLAFQVGFSMAFSAPIFILFVIRERISKSKHLQLVSGAEVWIFWVTTFVCDFLIYFFMVVMFVAVLSGFQQEGFSTPADLGRLMAVMLCFGVAILPVLYWFGFFFEVPSSGYTKMAFISLFTGVVPFLITQIFAALGFQRTSDILQNVFIIAPHYALSMGIFDISMLNGKNRVCDEMAKHGINIANNTFCKDSGDFYFRFERPGIGLNILVLLLLGCVLLLALLIYDYKLIKPIRISSGPVEVPDEDGDVSEEKQKVRNASEDLIKENTLVMKDVTKYYKKNLAVNGLCLVAKGYECFGLLGVNGAGKTTTFRMMTGDLKMSHGDAWINGRSIRGDLKNVRKFMGYCPQFDALLDNLTARETIKIFALIRGVPDDECRDLVDVLAGDFDFSRHLDKKVKQLSGGNKRKLSTAVSIIGDPSVIYLDEPTTGMDPATKRFLWDALCKLRDNGKLIILTSHSMEECEALCTRIAIMVNGNFKCIGSSQHLKNKFAKGYTLTIKVKKLPESHGLEHGDTQPIEEFIRDEFPKAKLRERHQELLTFYITDTDIPWSKMFGILEEAKHNDTLNIEDYSLGQSSLEQVFLTFTKYQR</sequence>
<evidence type="ECO:0000256" key="2">
    <source>
        <dbReference type="ARBA" id="ARBA00022448"/>
    </source>
</evidence>
<feature type="transmembrane region" description="Helical" evidence="10">
    <location>
        <begin position="421"/>
        <end position="444"/>
    </location>
</feature>
<evidence type="ECO:0000313" key="12">
    <source>
        <dbReference type="EMBL" id="CAH0545635.1"/>
    </source>
</evidence>
<dbReference type="OrthoDB" id="6512918at2759"/>
<feature type="transmembrane region" description="Helical" evidence="10">
    <location>
        <begin position="523"/>
        <end position="546"/>
    </location>
</feature>
<dbReference type="EMBL" id="OV121132">
    <property type="protein sequence ID" value="CAH0545635.1"/>
    <property type="molecule type" value="Genomic_DNA"/>
</dbReference>
<feature type="region of interest" description="Disordered" evidence="9">
    <location>
        <begin position="1"/>
        <end position="56"/>
    </location>
</feature>
<dbReference type="InterPro" id="IPR013525">
    <property type="entry name" value="ABC2_TM"/>
</dbReference>
<accession>A0A9P0FA39</accession>
<dbReference type="FunFam" id="3.40.50.300:FF:000298">
    <property type="entry name" value="ATP-binding cassette sub-family A member 12"/>
    <property type="match status" value="1"/>
</dbReference>
<dbReference type="Proteomes" id="UP001154078">
    <property type="component" value="Chromosome 1"/>
</dbReference>
<dbReference type="PANTHER" id="PTHR19229">
    <property type="entry name" value="ATP-BINDING CASSETTE TRANSPORTER SUBFAMILY A ABCA"/>
    <property type="match status" value="1"/>
</dbReference>
<evidence type="ECO:0000256" key="5">
    <source>
        <dbReference type="ARBA" id="ARBA00022741"/>
    </source>
</evidence>
<dbReference type="InterPro" id="IPR017871">
    <property type="entry name" value="ABC_transporter-like_CS"/>
</dbReference>
<keyword evidence="6" id="KW-0067">ATP-binding</keyword>
<evidence type="ECO:0000256" key="8">
    <source>
        <dbReference type="ARBA" id="ARBA00023136"/>
    </source>
</evidence>
<evidence type="ECO:0000256" key="6">
    <source>
        <dbReference type="ARBA" id="ARBA00022840"/>
    </source>
</evidence>
<dbReference type="InterPro" id="IPR026082">
    <property type="entry name" value="ABCA"/>
</dbReference>
<keyword evidence="4" id="KW-0677">Repeat</keyword>
<feature type="domain" description="ABC transporter" evidence="11">
    <location>
        <begin position="1402"/>
        <end position="1632"/>
    </location>
</feature>
<feature type="transmembrane region" description="Helical" evidence="10">
    <location>
        <begin position="958"/>
        <end position="979"/>
    </location>
</feature>
<evidence type="ECO:0000256" key="10">
    <source>
        <dbReference type="SAM" id="Phobius"/>
    </source>
</evidence>
<dbReference type="FunFam" id="3.40.50.300:FF:000327">
    <property type="entry name" value="ATP-binding cassette sub-family A member 3"/>
    <property type="match status" value="1"/>
</dbReference>
<dbReference type="GO" id="GO:0016887">
    <property type="term" value="F:ATP hydrolysis activity"/>
    <property type="evidence" value="ECO:0007669"/>
    <property type="project" value="InterPro"/>
</dbReference>
<feature type="transmembrane region" description="Helical" evidence="10">
    <location>
        <begin position="384"/>
        <end position="409"/>
    </location>
</feature>
<keyword evidence="8 10" id="KW-0472">Membrane</keyword>
<dbReference type="CDD" id="cd03263">
    <property type="entry name" value="ABC_subfamily_A"/>
    <property type="match status" value="2"/>
</dbReference>
<dbReference type="InterPro" id="IPR003439">
    <property type="entry name" value="ABC_transporter-like_ATP-bd"/>
</dbReference>
<feature type="compositionally biased region" description="Polar residues" evidence="9">
    <location>
        <begin position="23"/>
        <end position="38"/>
    </location>
</feature>
<dbReference type="InterPro" id="IPR056264">
    <property type="entry name" value="R2_ABCA1-4-like"/>
</dbReference>
<dbReference type="Pfam" id="PF23321">
    <property type="entry name" value="R1_ABCA1"/>
    <property type="match status" value="1"/>
</dbReference>
<comment type="subcellular location">
    <subcellularLocation>
        <location evidence="1">Membrane</location>
        <topology evidence="1">Multi-pass membrane protein</topology>
    </subcellularLocation>
</comment>
<keyword evidence="3 10" id="KW-0812">Transmembrane</keyword>
<feature type="transmembrane region" description="Helical" evidence="10">
    <location>
        <begin position="98"/>
        <end position="118"/>
    </location>
</feature>
<proteinExistence type="predicted"/>
<organism evidence="12 13">
    <name type="scientific">Brassicogethes aeneus</name>
    <name type="common">Rape pollen beetle</name>
    <name type="synonym">Meligethes aeneus</name>
    <dbReference type="NCBI Taxonomy" id="1431903"/>
    <lineage>
        <taxon>Eukaryota</taxon>
        <taxon>Metazoa</taxon>
        <taxon>Ecdysozoa</taxon>
        <taxon>Arthropoda</taxon>
        <taxon>Hexapoda</taxon>
        <taxon>Insecta</taxon>
        <taxon>Pterygota</taxon>
        <taxon>Neoptera</taxon>
        <taxon>Endopterygota</taxon>
        <taxon>Coleoptera</taxon>
        <taxon>Polyphaga</taxon>
        <taxon>Cucujiformia</taxon>
        <taxon>Nitidulidae</taxon>
        <taxon>Meligethinae</taxon>
        <taxon>Brassicogethes</taxon>
    </lineage>
</organism>
<gene>
    <name evidence="12" type="ORF">MELIAE_LOCUS5</name>
</gene>
<keyword evidence="2" id="KW-0813">Transport</keyword>
<dbReference type="InterPro" id="IPR027417">
    <property type="entry name" value="P-loop_NTPase"/>
</dbReference>
<feature type="transmembrane region" description="Helical" evidence="10">
    <location>
        <begin position="1247"/>
        <end position="1268"/>
    </location>
</feature>
<feature type="transmembrane region" description="Helical" evidence="10">
    <location>
        <begin position="1130"/>
        <end position="1154"/>
    </location>
</feature>
<dbReference type="InterPro" id="IPR003593">
    <property type="entry name" value="AAA+_ATPase"/>
</dbReference>
<feature type="transmembrane region" description="Helical" evidence="10">
    <location>
        <begin position="1213"/>
        <end position="1235"/>
    </location>
</feature>
<reference evidence="12" key="1">
    <citation type="submission" date="2021-12" db="EMBL/GenBank/DDBJ databases">
        <authorList>
            <person name="King R."/>
        </authorList>
    </citation>
    <scope>NUCLEOTIDE SEQUENCE</scope>
</reference>
<dbReference type="Pfam" id="PF12698">
    <property type="entry name" value="ABC2_membrane_3"/>
    <property type="match status" value="2"/>
</dbReference>
<dbReference type="SUPFAM" id="SSF52540">
    <property type="entry name" value="P-loop containing nucleoside triphosphate hydrolases"/>
    <property type="match status" value="2"/>
</dbReference>
<feature type="domain" description="ABC transporter" evidence="11">
    <location>
        <begin position="602"/>
        <end position="831"/>
    </location>
</feature>
<dbReference type="PROSITE" id="PS50893">
    <property type="entry name" value="ABC_TRANSPORTER_2"/>
    <property type="match status" value="2"/>
</dbReference>
<dbReference type="GO" id="GO:0005319">
    <property type="term" value="F:lipid transporter activity"/>
    <property type="evidence" value="ECO:0007669"/>
    <property type="project" value="TreeGrafter"/>
</dbReference>
<dbReference type="Pfam" id="PF00005">
    <property type="entry name" value="ABC_tran"/>
    <property type="match status" value="2"/>
</dbReference>